<dbReference type="CDD" id="cd01335">
    <property type="entry name" value="Radical_SAM"/>
    <property type="match status" value="1"/>
</dbReference>
<dbReference type="InterPro" id="IPR050377">
    <property type="entry name" value="Radical_SAM_PqqE_MftC-like"/>
</dbReference>
<dbReference type="Pfam" id="PF13186">
    <property type="entry name" value="SPASM"/>
    <property type="match status" value="1"/>
</dbReference>
<dbReference type="Proteomes" id="UP000681343">
    <property type="component" value="Plasmid pMM35_01"/>
</dbReference>
<keyword evidence="2" id="KW-0004">4Fe-4S</keyword>
<evidence type="ECO:0000256" key="1">
    <source>
        <dbReference type="ARBA" id="ARBA00001966"/>
    </source>
</evidence>
<dbReference type="SUPFAM" id="SSF102114">
    <property type="entry name" value="Radical SAM enzymes"/>
    <property type="match status" value="2"/>
</dbReference>
<evidence type="ECO:0000256" key="2">
    <source>
        <dbReference type="ARBA" id="ARBA00022485"/>
    </source>
</evidence>
<protein>
    <submittedName>
        <fullName evidence="9">Radical SAM protein</fullName>
    </submittedName>
</protein>
<keyword evidence="3" id="KW-0949">S-adenosyl-L-methionine</keyword>
<keyword evidence="5" id="KW-0560">Oxidoreductase</keyword>
<dbReference type="InterPro" id="IPR007197">
    <property type="entry name" value="rSAM"/>
</dbReference>
<name>A0A810Q3E8_9FIRM</name>
<proteinExistence type="predicted"/>
<evidence type="ECO:0000256" key="6">
    <source>
        <dbReference type="ARBA" id="ARBA00023004"/>
    </source>
</evidence>
<dbReference type="InterPro" id="IPR023885">
    <property type="entry name" value="4Fe4S-binding_SPASM_dom"/>
</dbReference>
<keyword evidence="7" id="KW-0411">Iron-sulfur</keyword>
<feature type="domain" description="Radical SAM core" evidence="8">
    <location>
        <begin position="1"/>
        <end position="218"/>
    </location>
</feature>
<dbReference type="RefSeq" id="WP_212820768.1">
    <property type="nucleotide sequence ID" value="NZ_AP023416.1"/>
</dbReference>
<evidence type="ECO:0000256" key="4">
    <source>
        <dbReference type="ARBA" id="ARBA00022723"/>
    </source>
</evidence>
<dbReference type="GO" id="GO:0051539">
    <property type="term" value="F:4 iron, 4 sulfur cluster binding"/>
    <property type="evidence" value="ECO:0007669"/>
    <property type="project" value="UniProtKB-KW"/>
</dbReference>
<dbReference type="InterPro" id="IPR058240">
    <property type="entry name" value="rSAM_sf"/>
</dbReference>
<dbReference type="EMBL" id="AP023416">
    <property type="protein sequence ID" value="BCK79303.1"/>
    <property type="molecule type" value="Genomic_DNA"/>
</dbReference>
<geneLocation type="plasmid" evidence="9 10">
    <name>pMM35_01</name>
</geneLocation>
<sequence length="281" mass="31005">MRNRIYIEITNRCNLSCDFCHGTRRPPRTMTPAEFETLALKLRGETDYLYLHVLGEPLLHPQLPELLAIAHRLGFRTCLVTNGTLLPRQKDALLSAPGLHKLSVSLHSFEGSAQSGDMTAYLRGVWDAVLPLSQKGTLCALRLWNEGAAQRCNAEILRFLSGQIGQNAEALPQDARGNRTLSPNLFLERAERFAWPDLSAPETGANFCHGLTRQLAVLCDGTVTPCCLDSEGTIALGNLFTQALPEILRSSRAAAMAAGFAARRPSEDLCRRCGYARRFLK</sequence>
<keyword evidence="4" id="KW-0479">Metal-binding</keyword>
<keyword evidence="6" id="KW-0408">Iron</keyword>
<dbReference type="PANTHER" id="PTHR11228:SF7">
    <property type="entry name" value="PQQA PEPTIDE CYCLASE"/>
    <property type="match status" value="1"/>
</dbReference>
<accession>A0A810Q3E8</accession>
<dbReference type="SFLD" id="SFLDG01067">
    <property type="entry name" value="SPASM/twitch_domain_containing"/>
    <property type="match status" value="1"/>
</dbReference>
<dbReference type="KEGG" id="vfa:MM35RIKEN_14950"/>
<evidence type="ECO:0000256" key="7">
    <source>
        <dbReference type="ARBA" id="ARBA00023014"/>
    </source>
</evidence>
<dbReference type="GO" id="GO:0016491">
    <property type="term" value="F:oxidoreductase activity"/>
    <property type="evidence" value="ECO:0007669"/>
    <property type="project" value="UniProtKB-KW"/>
</dbReference>
<dbReference type="AlphaFoldDB" id="A0A810Q3E8"/>
<dbReference type="PROSITE" id="PS01305">
    <property type="entry name" value="MOAA_NIFB_PQQE"/>
    <property type="match status" value="1"/>
</dbReference>
<keyword evidence="10" id="KW-1185">Reference proteome</keyword>
<evidence type="ECO:0000259" key="8">
    <source>
        <dbReference type="PROSITE" id="PS51918"/>
    </source>
</evidence>
<organism evidence="9 10">
    <name type="scientific">Vescimonas fastidiosa</name>
    <dbReference type="NCBI Taxonomy" id="2714353"/>
    <lineage>
        <taxon>Bacteria</taxon>
        <taxon>Bacillati</taxon>
        <taxon>Bacillota</taxon>
        <taxon>Clostridia</taxon>
        <taxon>Eubacteriales</taxon>
        <taxon>Oscillospiraceae</taxon>
        <taxon>Vescimonas</taxon>
    </lineage>
</organism>
<reference evidence="9" key="1">
    <citation type="submission" date="2020-09" db="EMBL/GenBank/DDBJ databases">
        <title>New species isolated from human feces.</title>
        <authorList>
            <person name="Kitahara M."/>
            <person name="Shigeno Y."/>
            <person name="Shime M."/>
            <person name="Matsumoto Y."/>
            <person name="Nakamura S."/>
            <person name="Motooka D."/>
            <person name="Fukuoka S."/>
            <person name="Nishikawa H."/>
            <person name="Benno Y."/>
        </authorList>
    </citation>
    <scope>NUCLEOTIDE SEQUENCE</scope>
    <source>
        <strain evidence="9">MM35</strain>
        <plasmid evidence="9">pMM35_01</plasmid>
    </source>
</reference>
<dbReference type="SFLD" id="SFLDS00029">
    <property type="entry name" value="Radical_SAM"/>
    <property type="match status" value="1"/>
</dbReference>
<dbReference type="InterPro" id="IPR013785">
    <property type="entry name" value="Aldolase_TIM"/>
</dbReference>
<keyword evidence="9" id="KW-0614">Plasmid</keyword>
<dbReference type="InterPro" id="IPR000385">
    <property type="entry name" value="MoaA_NifB_PqqE_Fe-S-bd_CS"/>
</dbReference>
<evidence type="ECO:0000256" key="5">
    <source>
        <dbReference type="ARBA" id="ARBA00023002"/>
    </source>
</evidence>
<evidence type="ECO:0000313" key="9">
    <source>
        <dbReference type="EMBL" id="BCK79303.1"/>
    </source>
</evidence>
<evidence type="ECO:0000256" key="3">
    <source>
        <dbReference type="ARBA" id="ARBA00022691"/>
    </source>
</evidence>
<dbReference type="Pfam" id="PF04055">
    <property type="entry name" value="Radical_SAM"/>
    <property type="match status" value="1"/>
</dbReference>
<dbReference type="Gene3D" id="3.20.20.70">
    <property type="entry name" value="Aldolase class I"/>
    <property type="match status" value="1"/>
</dbReference>
<gene>
    <name evidence="9" type="ORF">MM35RIKEN_14950</name>
</gene>
<comment type="cofactor">
    <cofactor evidence="1">
        <name>[4Fe-4S] cluster</name>
        <dbReference type="ChEBI" id="CHEBI:49883"/>
    </cofactor>
</comment>
<dbReference type="PANTHER" id="PTHR11228">
    <property type="entry name" value="RADICAL SAM DOMAIN PROTEIN"/>
    <property type="match status" value="1"/>
</dbReference>
<dbReference type="PROSITE" id="PS51918">
    <property type="entry name" value="RADICAL_SAM"/>
    <property type="match status" value="1"/>
</dbReference>
<evidence type="ECO:0000313" key="10">
    <source>
        <dbReference type="Proteomes" id="UP000681343"/>
    </source>
</evidence>
<dbReference type="GO" id="GO:0046872">
    <property type="term" value="F:metal ion binding"/>
    <property type="evidence" value="ECO:0007669"/>
    <property type="project" value="UniProtKB-KW"/>
</dbReference>